<dbReference type="EMBL" id="JACHGK010000011">
    <property type="protein sequence ID" value="MBB6446544.1"/>
    <property type="molecule type" value="Genomic_DNA"/>
</dbReference>
<comment type="caution">
    <text evidence="2">The sequence shown here is derived from an EMBL/GenBank/DDBJ whole genome shotgun (WGS) entry which is preliminary data.</text>
</comment>
<dbReference type="Proteomes" id="UP000531594">
    <property type="component" value="Unassembled WGS sequence"/>
</dbReference>
<feature type="domain" description="DUF927" evidence="1">
    <location>
        <begin position="359"/>
        <end position="632"/>
    </location>
</feature>
<proteinExistence type="predicted"/>
<keyword evidence="3" id="KW-1185">Reference proteome</keyword>
<accession>A0A7X0HTG3</accession>
<gene>
    <name evidence="2" type="ORF">HNR53_003203</name>
</gene>
<evidence type="ECO:0000259" key="1">
    <source>
        <dbReference type="Pfam" id="PF06048"/>
    </source>
</evidence>
<evidence type="ECO:0000313" key="2">
    <source>
        <dbReference type="EMBL" id="MBB6446544.1"/>
    </source>
</evidence>
<dbReference type="AlphaFoldDB" id="A0A7X0HTG3"/>
<dbReference type="Pfam" id="PF06048">
    <property type="entry name" value="DUF927"/>
    <property type="match status" value="1"/>
</dbReference>
<dbReference type="InterPro" id="IPR009270">
    <property type="entry name" value="DUF927"/>
</dbReference>
<organism evidence="2 3">
    <name type="scientific">Bacillus benzoevorans</name>
    <dbReference type="NCBI Taxonomy" id="1456"/>
    <lineage>
        <taxon>Bacteria</taxon>
        <taxon>Bacillati</taxon>
        <taxon>Bacillota</taxon>
        <taxon>Bacilli</taxon>
        <taxon>Bacillales</taxon>
        <taxon>Bacillaceae</taxon>
        <taxon>Bacillus</taxon>
    </lineage>
</organism>
<reference evidence="2 3" key="1">
    <citation type="submission" date="2020-08" db="EMBL/GenBank/DDBJ databases">
        <title>Genomic Encyclopedia of Type Strains, Phase IV (KMG-IV): sequencing the most valuable type-strain genomes for metagenomic binning, comparative biology and taxonomic classification.</title>
        <authorList>
            <person name="Goeker M."/>
        </authorList>
    </citation>
    <scope>NUCLEOTIDE SEQUENCE [LARGE SCALE GENOMIC DNA]</scope>
    <source>
        <strain evidence="2 3">DSM 5391</strain>
    </source>
</reference>
<sequence>MDISKRQGLAYSFLSSMYDNIPKGWLTLWTPEKKETFWFDVSDLKSAVDTAMYLSESRDVYFGLGTRKEQLPGKQRGRSVDIASIPFIWVEIDIKGGEHAAKNLPTVKEAEKILNTFPLKPSAVIHSGGGWHCYWQFDAAINITSKEDMSKVSELLQNFQDGFIKLASSQGLHIDKTSDLARVLRVPGTFNRKSEPKMVEIIKTNTKRYSIEEIRVAIEKFHTAQGGLDNLSEQDRFDAIPVNLPDAKVYPIISGCQFIQHYLNNKENATYSEWLAALSIGAYCEDHENLCHSWSMGHPNYSVSETEIKLHEIRANLKPRTCESIDSEFGGCSNCFYYGKINSPIALGMRKSMIMHPFLVKRNALFKKILKTKRGNEVEEVILVSRMVPTITKELSNVEKNSIYYELSWMDRGRERREVVTAGTVATKREILLLADKGFHVNDLNYKDLIQYFDSYLTNNQLEQAKMVERLGHIKGKFIHPLDLKGIKVVPNDIGERQLLEAFEAKGDLDSWKLEVFDRIKEHPKVLFLLLASFASVILHDLKVSPFLIDLSGSTSQGKTTALQVARSVWGNKFMVNEWNATKVSIERKAGFLNSFPLFMDDTRKADERVLKAVVYQFSGGRAKGRGSLRGSQTETTWQNILFSTGEASLSEYAAKHGAAARIISIEDQPFRRTTPAFFSDLYNALDQNYGSVGLEFLNGWSRHKEELLQEFNGTKEMYAENAMGDEVLLRLSLYHAAIHFAGIAVNQILGLEVDLKIIYGIFSEISEVNKTIDKPKQLLEEILIHLDSSRRDVYYRYPPNEMKAIYKYDTLCLTPAFLKEYLSIDEKVIRGEWLRRGYTQKCENDGNIVDYKVINHVGSSFRVVVVNKEFIKNMGLDFKEDIFP</sequence>
<name>A0A7X0HTG3_9BACI</name>
<evidence type="ECO:0000313" key="3">
    <source>
        <dbReference type="Proteomes" id="UP000531594"/>
    </source>
</evidence>
<dbReference type="RefSeq" id="WP_184527632.1">
    <property type="nucleotide sequence ID" value="NZ_JACHGK010000011.1"/>
</dbReference>
<protein>
    <submittedName>
        <fullName evidence="2">Uncharacterized protein (DUF927 family)</fullName>
    </submittedName>
</protein>